<gene>
    <name evidence="1" type="ORF">IAA31_02210</name>
</gene>
<dbReference type="Pfam" id="PF04392">
    <property type="entry name" value="ABC_sub_bind"/>
    <property type="match status" value="1"/>
</dbReference>
<protein>
    <submittedName>
        <fullName evidence="1">Uncharacterized protein</fullName>
    </submittedName>
</protein>
<dbReference type="Proteomes" id="UP000824150">
    <property type="component" value="Unassembled WGS sequence"/>
</dbReference>
<dbReference type="InterPro" id="IPR007487">
    <property type="entry name" value="ABC_transpt-TYRBP-like"/>
</dbReference>
<evidence type="ECO:0000313" key="1">
    <source>
        <dbReference type="EMBL" id="MBU3826292.1"/>
    </source>
</evidence>
<reference evidence="1" key="2">
    <citation type="submission" date="2021-04" db="EMBL/GenBank/DDBJ databases">
        <authorList>
            <person name="Gilroy R."/>
        </authorList>
    </citation>
    <scope>NUCLEOTIDE SEQUENCE</scope>
    <source>
        <strain evidence="1">687</strain>
    </source>
</reference>
<evidence type="ECO:0000313" key="2">
    <source>
        <dbReference type="Proteomes" id="UP000824150"/>
    </source>
</evidence>
<dbReference type="AlphaFoldDB" id="A0A9E2NRN0"/>
<proteinExistence type="predicted"/>
<comment type="caution">
    <text evidence="1">The sequence shown here is derived from an EMBL/GenBank/DDBJ whole genome shotgun (WGS) entry which is preliminary data.</text>
</comment>
<accession>A0A9E2NRN0</accession>
<dbReference type="EMBL" id="JAHLFG010000027">
    <property type="protein sequence ID" value="MBU3826292.1"/>
    <property type="molecule type" value="Genomic_DNA"/>
</dbReference>
<organism evidence="1 2">
    <name type="scientific">Candidatus Anaerobiospirillum merdipullorum</name>
    <dbReference type="NCBI Taxonomy" id="2838450"/>
    <lineage>
        <taxon>Bacteria</taxon>
        <taxon>Pseudomonadati</taxon>
        <taxon>Pseudomonadota</taxon>
        <taxon>Gammaproteobacteria</taxon>
        <taxon>Aeromonadales</taxon>
        <taxon>Succinivibrionaceae</taxon>
        <taxon>Anaerobiospirillum</taxon>
    </lineage>
</organism>
<sequence length="363" mass="40028">MLGPIAQAADDCPMGKKQRVAVFQAGSYGDFQKVFRQTALSLQRDGYINAKAPLNMNFEHDALGAYAALRKASVGGCIEFVADGLYDGKWNPALIDEKEQELRARIKTQGDIDMIWALGTVAGQRFADSSLKTNVLVMTATDPESAGIVGPGEFSTKPFVHAQKERDRYSSELRMFYQIFHFKRLGIIIDDEKDNQPGQAVPVIRDVARDLGFALNACEKDVITTDEEVAHAAFAQCCLELSQNSDAVYIPYGMGADLKHLYAQLKPLIDAKIPTFSQSGAIEVENGVLLSLADIELIESGRFEAKVVKEIVGGKKPEEISQYYFAPLNLALNLHTAKLIEWKPDFAVLIAVDRVYQNIASMQ</sequence>
<reference evidence="1" key="1">
    <citation type="journal article" date="2021" name="PeerJ">
        <title>Extensive microbial diversity within the chicken gut microbiome revealed by metagenomics and culture.</title>
        <authorList>
            <person name="Gilroy R."/>
            <person name="Ravi A."/>
            <person name="Getino M."/>
            <person name="Pursley I."/>
            <person name="Horton D.L."/>
            <person name="Alikhan N.F."/>
            <person name="Baker D."/>
            <person name="Gharbi K."/>
            <person name="Hall N."/>
            <person name="Watson M."/>
            <person name="Adriaenssens E.M."/>
            <person name="Foster-Nyarko E."/>
            <person name="Jarju S."/>
            <person name="Secka A."/>
            <person name="Antonio M."/>
            <person name="Oren A."/>
            <person name="Chaudhuri R.R."/>
            <person name="La Ragione R."/>
            <person name="Hildebrand F."/>
            <person name="Pallen M.J."/>
        </authorList>
    </citation>
    <scope>NUCLEOTIDE SEQUENCE</scope>
    <source>
        <strain evidence="1">687</strain>
    </source>
</reference>
<dbReference type="Gene3D" id="3.40.50.2300">
    <property type="match status" value="2"/>
</dbReference>
<name>A0A9E2NRN0_9GAMM</name>